<dbReference type="PANTHER" id="PTHR10127:SF850">
    <property type="entry name" value="METALLOENDOPEPTIDASE"/>
    <property type="match status" value="1"/>
</dbReference>
<keyword evidence="1" id="KW-0645">Protease</keyword>
<dbReference type="EMBL" id="ML987192">
    <property type="protein sequence ID" value="KAF2251636.1"/>
    <property type="molecule type" value="Genomic_DNA"/>
</dbReference>
<accession>A0A6A6IMI6</accession>
<dbReference type="GeneID" id="54574342"/>
<keyword evidence="1" id="KW-0732">Signal</keyword>
<evidence type="ECO:0000313" key="3">
    <source>
        <dbReference type="EMBL" id="KAF2251636.1"/>
    </source>
</evidence>
<dbReference type="PANTHER" id="PTHR10127">
    <property type="entry name" value="DISCOIDIN, CUB, EGF, LAMININ , AND ZINC METALLOPROTEASE DOMAIN CONTAINING"/>
    <property type="match status" value="1"/>
</dbReference>
<gene>
    <name evidence="3" type="ORF">BU26DRAFT_240738</name>
</gene>
<feature type="chain" id="PRO_5033097011" description="Metalloendopeptidase" evidence="1">
    <location>
        <begin position="19"/>
        <end position="368"/>
    </location>
</feature>
<name>A0A6A6IMI6_9PLEO</name>
<keyword evidence="4" id="KW-1185">Reference proteome</keyword>
<evidence type="ECO:0000259" key="2">
    <source>
        <dbReference type="Pfam" id="PF01400"/>
    </source>
</evidence>
<dbReference type="GO" id="GO:0046872">
    <property type="term" value="F:metal ion binding"/>
    <property type="evidence" value="ECO:0007669"/>
    <property type="project" value="UniProtKB-KW"/>
</dbReference>
<dbReference type="PROSITE" id="PS51257">
    <property type="entry name" value="PROKAR_LIPOPROTEIN"/>
    <property type="match status" value="1"/>
</dbReference>
<dbReference type="Pfam" id="PF01400">
    <property type="entry name" value="Astacin"/>
    <property type="match status" value="1"/>
</dbReference>
<dbReference type="SUPFAM" id="SSF55486">
    <property type="entry name" value="Metalloproteases ('zincins'), catalytic domain"/>
    <property type="match status" value="1"/>
</dbReference>
<feature type="domain" description="Peptidase M12A" evidence="2">
    <location>
        <begin position="197"/>
        <end position="232"/>
    </location>
</feature>
<dbReference type="InterPro" id="IPR001506">
    <property type="entry name" value="Peptidase_M12A"/>
</dbReference>
<dbReference type="AlphaFoldDB" id="A0A6A6IMI6"/>
<keyword evidence="1" id="KW-0482">Metalloprotease</keyword>
<sequence>MRFRLATLLSAVVALATACTVPFNDVRLMHNETLLREAIDQFHQSNGTQGWADAVKPGNPITPWPSDIDRMHRIRYCFQNANVKVKTWEYINKAWDLWLDKIGKPGPGRYSRHLLMWQEYSSHEGVPLCRVYGDDSKWNPDVPPETVEIRLSTKANYAAQATVGYIPEYWNNEPGRHVIYINVGLLDKYHPETGATFIAHEMGHIFGLWHEHQRPDRDHYVHFACENLPGYAETARAVEKDGHYSMQEVCRSPVIGILFGFPSNEYSTEPYWDWRHDKGYEHPWRLRTAARYDLFSVMHYDSGFARVERAPLTAWIYGAPGFVSPDPPNVLNSERIPLRTRVSERDAEAVRFLYPWRNAWRRKGAGGW</sequence>
<feature type="signal peptide" evidence="1">
    <location>
        <begin position="1"/>
        <end position="18"/>
    </location>
</feature>
<evidence type="ECO:0000256" key="1">
    <source>
        <dbReference type="RuleBase" id="RU361183"/>
    </source>
</evidence>
<proteinExistence type="predicted"/>
<dbReference type="GO" id="GO:0004222">
    <property type="term" value="F:metalloendopeptidase activity"/>
    <property type="evidence" value="ECO:0007669"/>
    <property type="project" value="UniProtKB-UniRule"/>
</dbReference>
<organism evidence="3 4">
    <name type="scientific">Trematosphaeria pertusa</name>
    <dbReference type="NCBI Taxonomy" id="390896"/>
    <lineage>
        <taxon>Eukaryota</taxon>
        <taxon>Fungi</taxon>
        <taxon>Dikarya</taxon>
        <taxon>Ascomycota</taxon>
        <taxon>Pezizomycotina</taxon>
        <taxon>Dothideomycetes</taxon>
        <taxon>Pleosporomycetidae</taxon>
        <taxon>Pleosporales</taxon>
        <taxon>Massarineae</taxon>
        <taxon>Trematosphaeriaceae</taxon>
        <taxon>Trematosphaeria</taxon>
    </lineage>
</organism>
<dbReference type="PRINTS" id="PR00480">
    <property type="entry name" value="ASTACIN"/>
</dbReference>
<evidence type="ECO:0000313" key="4">
    <source>
        <dbReference type="Proteomes" id="UP000800094"/>
    </source>
</evidence>
<dbReference type="GO" id="GO:0006508">
    <property type="term" value="P:proteolysis"/>
    <property type="evidence" value="ECO:0007669"/>
    <property type="project" value="UniProtKB-KW"/>
</dbReference>
<keyword evidence="1" id="KW-0479">Metal-binding</keyword>
<dbReference type="OrthoDB" id="291007at2759"/>
<dbReference type="Proteomes" id="UP000800094">
    <property type="component" value="Unassembled WGS sequence"/>
</dbReference>
<dbReference type="EC" id="3.4.24.-" evidence="1"/>
<dbReference type="InterPro" id="IPR024079">
    <property type="entry name" value="MetalloPept_cat_dom_sf"/>
</dbReference>
<comment type="cofactor">
    <cofactor evidence="1">
        <name>Zn(2+)</name>
        <dbReference type="ChEBI" id="CHEBI:29105"/>
    </cofactor>
    <text evidence="1">Binds 1 zinc ion per subunit.</text>
</comment>
<dbReference type="Gene3D" id="3.40.390.10">
    <property type="entry name" value="Collagenase (Catalytic Domain)"/>
    <property type="match status" value="1"/>
</dbReference>
<dbReference type="RefSeq" id="XP_033686640.1">
    <property type="nucleotide sequence ID" value="XM_033821012.1"/>
</dbReference>
<keyword evidence="1" id="KW-0862">Zinc</keyword>
<keyword evidence="1" id="KW-0378">Hydrolase</keyword>
<reference evidence="3" key="1">
    <citation type="journal article" date="2020" name="Stud. Mycol.">
        <title>101 Dothideomycetes genomes: a test case for predicting lifestyles and emergence of pathogens.</title>
        <authorList>
            <person name="Haridas S."/>
            <person name="Albert R."/>
            <person name="Binder M."/>
            <person name="Bloem J."/>
            <person name="Labutti K."/>
            <person name="Salamov A."/>
            <person name="Andreopoulos B."/>
            <person name="Baker S."/>
            <person name="Barry K."/>
            <person name="Bills G."/>
            <person name="Bluhm B."/>
            <person name="Cannon C."/>
            <person name="Castanera R."/>
            <person name="Culley D."/>
            <person name="Daum C."/>
            <person name="Ezra D."/>
            <person name="Gonzalez J."/>
            <person name="Henrissat B."/>
            <person name="Kuo A."/>
            <person name="Liang C."/>
            <person name="Lipzen A."/>
            <person name="Lutzoni F."/>
            <person name="Magnuson J."/>
            <person name="Mondo S."/>
            <person name="Nolan M."/>
            <person name="Ohm R."/>
            <person name="Pangilinan J."/>
            <person name="Park H.-J."/>
            <person name="Ramirez L."/>
            <person name="Alfaro M."/>
            <person name="Sun H."/>
            <person name="Tritt A."/>
            <person name="Yoshinaga Y."/>
            <person name="Zwiers L.-H."/>
            <person name="Turgeon B."/>
            <person name="Goodwin S."/>
            <person name="Spatafora J."/>
            <person name="Crous P."/>
            <person name="Grigoriev I."/>
        </authorList>
    </citation>
    <scope>NUCLEOTIDE SEQUENCE</scope>
    <source>
        <strain evidence="3">CBS 122368</strain>
    </source>
</reference>
<protein>
    <recommendedName>
        <fullName evidence="1">Metalloendopeptidase</fullName>
        <ecNumber evidence="1">3.4.24.-</ecNumber>
    </recommendedName>
</protein>